<proteinExistence type="predicted"/>
<protein>
    <submittedName>
        <fullName evidence="1">Uncharacterized protein</fullName>
    </submittedName>
</protein>
<reference evidence="2" key="1">
    <citation type="submission" date="2014-04" db="EMBL/GenBank/DDBJ databases">
        <title>Evolutionary Origins and Diversification of the Mycorrhizal Mutualists.</title>
        <authorList>
            <consortium name="DOE Joint Genome Institute"/>
            <consortium name="Mycorrhizal Genomics Consortium"/>
            <person name="Kohler A."/>
            <person name="Kuo A."/>
            <person name="Nagy L.G."/>
            <person name="Floudas D."/>
            <person name="Copeland A."/>
            <person name="Barry K.W."/>
            <person name="Cichocki N."/>
            <person name="Veneault-Fourrey C."/>
            <person name="LaButti K."/>
            <person name="Lindquist E.A."/>
            <person name="Lipzen A."/>
            <person name="Lundell T."/>
            <person name="Morin E."/>
            <person name="Murat C."/>
            <person name="Riley R."/>
            <person name="Ohm R."/>
            <person name="Sun H."/>
            <person name="Tunlid A."/>
            <person name="Henrissat B."/>
            <person name="Grigoriev I.V."/>
            <person name="Hibbett D.S."/>
            <person name="Martin F."/>
        </authorList>
    </citation>
    <scope>NUCLEOTIDE SEQUENCE [LARGE SCALE GENOMIC DNA]</scope>
    <source>
        <strain evidence="2">FD-334 SS-4</strain>
    </source>
</reference>
<sequence>NYTGGPARALSPVYLTLGNLPKNIRRKPSRQGQILLGYLPTTKLDLPTTKLDHVTNIESRRRSMANLFHACMKHMLSPLEQAGQDGVILVSGDGAARVCFPILASYVGDYPEQVLVTLTKSGRCPICPAPQEK</sequence>
<dbReference type="Pfam" id="PF18759">
    <property type="entry name" value="Plavaka"/>
    <property type="match status" value="1"/>
</dbReference>
<keyword evidence="2" id="KW-1185">Reference proteome</keyword>
<gene>
    <name evidence="1" type="ORF">HYPSUDRAFT_113415</name>
</gene>
<dbReference type="AlphaFoldDB" id="A0A0D2NWE8"/>
<evidence type="ECO:0000313" key="2">
    <source>
        <dbReference type="Proteomes" id="UP000054270"/>
    </source>
</evidence>
<dbReference type="InterPro" id="IPR041078">
    <property type="entry name" value="Plavaka"/>
</dbReference>
<accession>A0A0D2NWE8</accession>
<organism evidence="1 2">
    <name type="scientific">Hypholoma sublateritium (strain FD-334 SS-4)</name>
    <dbReference type="NCBI Taxonomy" id="945553"/>
    <lineage>
        <taxon>Eukaryota</taxon>
        <taxon>Fungi</taxon>
        <taxon>Dikarya</taxon>
        <taxon>Basidiomycota</taxon>
        <taxon>Agaricomycotina</taxon>
        <taxon>Agaricomycetes</taxon>
        <taxon>Agaricomycetidae</taxon>
        <taxon>Agaricales</taxon>
        <taxon>Agaricineae</taxon>
        <taxon>Strophariaceae</taxon>
        <taxon>Hypholoma</taxon>
    </lineage>
</organism>
<dbReference type="OMA" id="WTILEPL"/>
<dbReference type="Proteomes" id="UP000054270">
    <property type="component" value="Unassembled WGS sequence"/>
</dbReference>
<feature type="non-terminal residue" evidence="1">
    <location>
        <position position="1"/>
    </location>
</feature>
<dbReference type="STRING" id="945553.A0A0D2NWE8"/>
<dbReference type="OrthoDB" id="2418900at2759"/>
<dbReference type="EMBL" id="KN817857">
    <property type="protein sequence ID" value="KJA12880.1"/>
    <property type="molecule type" value="Genomic_DNA"/>
</dbReference>
<evidence type="ECO:0000313" key="1">
    <source>
        <dbReference type="EMBL" id="KJA12880.1"/>
    </source>
</evidence>
<name>A0A0D2NWE8_HYPSF</name>
<feature type="non-terminal residue" evidence="1">
    <location>
        <position position="133"/>
    </location>
</feature>